<evidence type="ECO:0000313" key="1">
    <source>
        <dbReference type="EMBL" id="KAE8077252.1"/>
    </source>
</evidence>
<gene>
    <name evidence="1" type="ORF">FH972_015831</name>
</gene>
<organism evidence="1 2">
    <name type="scientific">Carpinus fangiana</name>
    <dbReference type="NCBI Taxonomy" id="176857"/>
    <lineage>
        <taxon>Eukaryota</taxon>
        <taxon>Viridiplantae</taxon>
        <taxon>Streptophyta</taxon>
        <taxon>Embryophyta</taxon>
        <taxon>Tracheophyta</taxon>
        <taxon>Spermatophyta</taxon>
        <taxon>Magnoliopsida</taxon>
        <taxon>eudicotyledons</taxon>
        <taxon>Gunneridae</taxon>
        <taxon>Pentapetalae</taxon>
        <taxon>rosids</taxon>
        <taxon>fabids</taxon>
        <taxon>Fagales</taxon>
        <taxon>Betulaceae</taxon>
        <taxon>Carpinus</taxon>
    </lineage>
</organism>
<dbReference type="EMBL" id="CM017326">
    <property type="protein sequence ID" value="KAE8077252.1"/>
    <property type="molecule type" value="Genomic_DNA"/>
</dbReference>
<name>A0A5N6REA3_9ROSI</name>
<protein>
    <submittedName>
        <fullName evidence="1">Uncharacterized protein</fullName>
    </submittedName>
</protein>
<proteinExistence type="predicted"/>
<dbReference type="Proteomes" id="UP000327013">
    <property type="component" value="Chromosome 6"/>
</dbReference>
<evidence type="ECO:0000313" key="2">
    <source>
        <dbReference type="Proteomes" id="UP000327013"/>
    </source>
</evidence>
<dbReference type="AlphaFoldDB" id="A0A5N6REA3"/>
<keyword evidence="2" id="KW-1185">Reference proteome</keyword>
<sequence>MKKGLAVAVAVAILREWSGTVELWKAGSLGRLKQMFSQEGCTSCCSRWLVVVGAAESAFQSPKNCDELFLKEHNGVGSSRSLPPSLYQTDSETQLSPVPNVSKQIRLLFELARSLPHLLLFFLASFYLKRWVQLTKPSAIAHFRNRCRFIRLFICPHHLSPADMLVLRRTSWAGDIWLLASLQIFRILVLSQRLYSL</sequence>
<reference evidence="1 2" key="1">
    <citation type="submission" date="2019-06" db="EMBL/GenBank/DDBJ databases">
        <title>A chromosomal-level reference genome of Carpinus fangiana (Coryloideae, Betulaceae).</title>
        <authorList>
            <person name="Yang X."/>
            <person name="Wang Z."/>
            <person name="Zhang L."/>
            <person name="Hao G."/>
            <person name="Liu J."/>
            <person name="Yang Y."/>
        </authorList>
    </citation>
    <scope>NUCLEOTIDE SEQUENCE [LARGE SCALE GENOMIC DNA]</scope>
    <source>
        <strain evidence="1">Cfa_2016G</strain>
        <tissue evidence="1">Leaf</tissue>
    </source>
</reference>
<accession>A0A5N6REA3</accession>